<dbReference type="InterPro" id="IPR045979">
    <property type="entry name" value="DUF5935"/>
</dbReference>
<evidence type="ECO:0000256" key="4">
    <source>
        <dbReference type="ARBA" id="ARBA00023136"/>
    </source>
</evidence>
<dbReference type="Pfam" id="PF19358">
    <property type="entry name" value="DUF5935"/>
    <property type="match status" value="1"/>
</dbReference>
<feature type="transmembrane region" description="Helical" evidence="5">
    <location>
        <begin position="201"/>
        <end position="231"/>
    </location>
</feature>
<name>A0ABQ1RK00_9ALTE</name>
<evidence type="ECO:0000313" key="9">
    <source>
        <dbReference type="Proteomes" id="UP000614272"/>
    </source>
</evidence>
<evidence type="ECO:0000256" key="3">
    <source>
        <dbReference type="ARBA" id="ARBA00022989"/>
    </source>
</evidence>
<dbReference type="PANTHER" id="PTHR37422:SF13">
    <property type="entry name" value="LIPOPOLYSACCHARIDE BIOSYNTHESIS PROTEIN PA4999-RELATED"/>
    <property type="match status" value="1"/>
</dbReference>
<dbReference type="InterPro" id="IPR007016">
    <property type="entry name" value="O-antigen_ligase-rel_domated"/>
</dbReference>
<keyword evidence="9" id="KW-1185">Reference proteome</keyword>
<organism evidence="8 9">
    <name type="scientific">Lacimicrobium alkaliphilum</name>
    <dbReference type="NCBI Taxonomy" id="1526571"/>
    <lineage>
        <taxon>Bacteria</taxon>
        <taxon>Pseudomonadati</taxon>
        <taxon>Pseudomonadota</taxon>
        <taxon>Gammaproteobacteria</taxon>
        <taxon>Alteromonadales</taxon>
        <taxon>Alteromonadaceae</taxon>
        <taxon>Lacimicrobium</taxon>
    </lineage>
</organism>
<keyword evidence="2 5" id="KW-0812">Transmembrane</keyword>
<feature type="transmembrane region" description="Helical" evidence="5">
    <location>
        <begin position="104"/>
        <end position="123"/>
    </location>
</feature>
<reference evidence="9" key="1">
    <citation type="journal article" date="2019" name="Int. J. Syst. Evol. Microbiol.">
        <title>The Global Catalogue of Microorganisms (GCM) 10K type strain sequencing project: providing services to taxonomists for standard genome sequencing and annotation.</title>
        <authorList>
            <consortium name="The Broad Institute Genomics Platform"/>
            <consortium name="The Broad Institute Genome Sequencing Center for Infectious Disease"/>
            <person name="Wu L."/>
            <person name="Ma J."/>
        </authorList>
    </citation>
    <scope>NUCLEOTIDE SEQUENCE [LARGE SCALE GENOMIC DNA]</scope>
    <source>
        <strain evidence="9">CGMCC 1.12923</strain>
    </source>
</reference>
<feature type="transmembrane region" description="Helical" evidence="5">
    <location>
        <begin position="43"/>
        <end position="63"/>
    </location>
</feature>
<evidence type="ECO:0000256" key="2">
    <source>
        <dbReference type="ARBA" id="ARBA00022692"/>
    </source>
</evidence>
<dbReference type="EMBL" id="BMGJ01000010">
    <property type="protein sequence ID" value="GGD68997.1"/>
    <property type="molecule type" value="Genomic_DNA"/>
</dbReference>
<feature type="transmembrane region" description="Helical" evidence="5">
    <location>
        <begin position="237"/>
        <end position="254"/>
    </location>
</feature>
<evidence type="ECO:0000256" key="1">
    <source>
        <dbReference type="ARBA" id="ARBA00004141"/>
    </source>
</evidence>
<feature type="domain" description="O-antigen ligase-related" evidence="6">
    <location>
        <begin position="202"/>
        <end position="355"/>
    </location>
</feature>
<dbReference type="RefSeq" id="WP_099035176.1">
    <property type="nucleotide sequence ID" value="NZ_BMGJ01000010.1"/>
</dbReference>
<keyword evidence="3 5" id="KW-1133">Transmembrane helix</keyword>
<feature type="transmembrane region" description="Helical" evidence="5">
    <location>
        <begin position="172"/>
        <end position="189"/>
    </location>
</feature>
<feature type="transmembrane region" description="Helical" evidence="5">
    <location>
        <begin position="338"/>
        <end position="363"/>
    </location>
</feature>
<evidence type="ECO:0000259" key="6">
    <source>
        <dbReference type="Pfam" id="PF04932"/>
    </source>
</evidence>
<accession>A0ABQ1RK00</accession>
<dbReference type="NCBIfam" id="TIGR03097">
    <property type="entry name" value="PEP_O_lig_1"/>
    <property type="match status" value="1"/>
</dbReference>
<feature type="transmembrane region" description="Helical" evidence="5">
    <location>
        <begin position="130"/>
        <end position="152"/>
    </location>
</feature>
<feature type="transmembrane region" description="Helical" evidence="5">
    <location>
        <begin position="75"/>
        <end position="92"/>
    </location>
</feature>
<feature type="domain" description="DUF5935" evidence="7">
    <location>
        <begin position="1"/>
        <end position="186"/>
    </location>
</feature>
<keyword evidence="4 5" id="KW-0472">Membrane</keyword>
<evidence type="ECO:0000256" key="5">
    <source>
        <dbReference type="SAM" id="Phobius"/>
    </source>
</evidence>
<dbReference type="InterPro" id="IPR017528">
    <property type="entry name" value="CHP03097O-antigen_lig-rel"/>
</dbReference>
<evidence type="ECO:0000259" key="7">
    <source>
        <dbReference type="Pfam" id="PF19358"/>
    </source>
</evidence>
<protein>
    <submittedName>
        <fullName evidence="8">O-antigen polymerase</fullName>
    </submittedName>
</protein>
<dbReference type="Pfam" id="PF04932">
    <property type="entry name" value="Wzy_C"/>
    <property type="match status" value="1"/>
</dbReference>
<evidence type="ECO:0000313" key="8">
    <source>
        <dbReference type="EMBL" id="GGD68997.1"/>
    </source>
</evidence>
<feature type="transmembrane region" description="Helical" evidence="5">
    <location>
        <begin position="391"/>
        <end position="418"/>
    </location>
</feature>
<dbReference type="PANTHER" id="PTHR37422">
    <property type="entry name" value="TEICHURONIC ACID BIOSYNTHESIS PROTEIN TUAE"/>
    <property type="match status" value="1"/>
</dbReference>
<proteinExistence type="predicted"/>
<gene>
    <name evidence="8" type="ORF">GCM10011357_25080</name>
</gene>
<sequence>MRDLLLVGFLFVAIYYSFKRPYIGMAAWVWIALTAPAEWAFGFSQSFRLNLTIVLVTAASWLFVTKNKSFKMTGLTFWVMMFGLWTLISTSFHLNSDSDWIWSYWNQFLKIMALFFFITLTLTKRLHIDTFIWAIVLAISAYAGMEAVKYVISGGSHRITGRAGIIADRNDLAVAINMCIPMVIYLIHVTKHTLLRQGLWVLLLLNILSIVGTFSRGGFIGLGVLAFAFWLKSNRKLVWAIAAVIMLPILYANAPEDWQERQSTVSTAAEEDGSFIGRIWAWKISTMIALDNPVTGGGFRAVSEPTLWNYYAPLTPEFGPVYSKPIPDSIRPKAAHNIYFQVLGDHGFVGLFIFLMMLLLALLNNMKNARLGKQYGVHWYHQLSNAMTLSLVAYGITGMNVSLAYFDLIYAVIGLVVVMNIMRPQIVASQTAPDKVKASSAVTKASALAGSRAG</sequence>
<comment type="subcellular location">
    <subcellularLocation>
        <location evidence="1">Membrane</location>
        <topology evidence="1">Multi-pass membrane protein</topology>
    </subcellularLocation>
</comment>
<comment type="caution">
    <text evidence="8">The sequence shown here is derived from an EMBL/GenBank/DDBJ whole genome shotgun (WGS) entry which is preliminary data.</text>
</comment>
<dbReference type="InterPro" id="IPR051533">
    <property type="entry name" value="WaaL-like"/>
</dbReference>
<dbReference type="Proteomes" id="UP000614272">
    <property type="component" value="Unassembled WGS sequence"/>
</dbReference>